<proteinExistence type="predicted"/>
<dbReference type="Proteomes" id="UP000198785">
    <property type="component" value="Unassembled WGS sequence"/>
</dbReference>
<keyword evidence="1" id="KW-0812">Transmembrane</keyword>
<feature type="chain" id="PRO_5011607656" description="DUF4129 domain-containing protein" evidence="2">
    <location>
        <begin position="21"/>
        <end position="268"/>
    </location>
</feature>
<accession>A0A1I6RAE3</accession>
<reference evidence="3 4" key="1">
    <citation type="submission" date="2016-10" db="EMBL/GenBank/DDBJ databases">
        <authorList>
            <person name="de Groot N.N."/>
        </authorList>
    </citation>
    <scope>NUCLEOTIDE SEQUENCE [LARGE SCALE GENOMIC DNA]</scope>
    <source>
        <strain evidence="3 4">DSM 22789</strain>
    </source>
</reference>
<feature type="signal peptide" evidence="2">
    <location>
        <begin position="1"/>
        <end position="20"/>
    </location>
</feature>
<name>A0A1I6RAE3_9SPHI</name>
<keyword evidence="1" id="KW-1133">Transmembrane helix</keyword>
<dbReference type="AlphaFoldDB" id="A0A1I6RAE3"/>
<evidence type="ECO:0008006" key="5">
    <source>
        <dbReference type="Google" id="ProtNLM"/>
    </source>
</evidence>
<keyword evidence="2" id="KW-0732">Signal</keyword>
<evidence type="ECO:0000256" key="2">
    <source>
        <dbReference type="SAM" id="SignalP"/>
    </source>
</evidence>
<dbReference type="EMBL" id="FOZZ01000003">
    <property type="protein sequence ID" value="SFS61682.1"/>
    <property type="molecule type" value="Genomic_DNA"/>
</dbReference>
<evidence type="ECO:0000256" key="1">
    <source>
        <dbReference type="SAM" id="Phobius"/>
    </source>
</evidence>
<keyword evidence="4" id="KW-1185">Reference proteome</keyword>
<evidence type="ECO:0000313" key="3">
    <source>
        <dbReference type="EMBL" id="SFS61682.1"/>
    </source>
</evidence>
<dbReference type="STRING" id="683125.SAMN05660206_103273"/>
<feature type="transmembrane region" description="Helical" evidence="1">
    <location>
        <begin position="120"/>
        <end position="141"/>
    </location>
</feature>
<keyword evidence="1" id="KW-0472">Membrane</keyword>
<gene>
    <name evidence="3" type="ORF">SAMN05660206_103273</name>
</gene>
<protein>
    <recommendedName>
        <fullName evidence="5">DUF4129 domain-containing protein</fullName>
    </recommendedName>
</protein>
<evidence type="ECO:0000313" key="4">
    <source>
        <dbReference type="Proteomes" id="UP000198785"/>
    </source>
</evidence>
<organism evidence="3 4">
    <name type="scientific">Sphingobacterium wenxiniae</name>
    <dbReference type="NCBI Taxonomy" id="683125"/>
    <lineage>
        <taxon>Bacteria</taxon>
        <taxon>Pseudomonadati</taxon>
        <taxon>Bacteroidota</taxon>
        <taxon>Sphingobacteriia</taxon>
        <taxon>Sphingobacteriales</taxon>
        <taxon>Sphingobacteriaceae</taxon>
        <taxon>Sphingobacterium</taxon>
    </lineage>
</organism>
<sequence length="268" mass="31817">MRNRIGLFFVALFLSVAGFAQDSVKIVPPVEEEVFAVDSVEIEQGKYMEEGYYDKVPKFQEYPLIDTAAFSDMSERYQNPEFNYDEDVFQTNIFERAWNRISRWIDNLLPDMGFLRFGDWFYKILAVIAIVGFIVIIYRVLFSGNRLFAHEEKEGEESSEIRFVEKNLLDVDISKYIEQALKDNNYALAIRYLNLLNIQLLAQRKVVKWKHTKTNMELLSEISDIELRRDFERNVAIFDRVWFGSAAIDRTKYEEYAAYFLQFQSRWK</sequence>